<dbReference type="PANTHER" id="PTHR33371:SF19">
    <property type="entry name" value="MCE-FAMILY PROTEIN MCE4A"/>
    <property type="match status" value="1"/>
</dbReference>
<sequence>MTAPVKDLRPPLTSTRRRLYGVALLLIIALVIGLCLAQFNKVFKSVEMVTLQTDTVGNQLSKQGDVKVRGVIVGEIRSVSSDGQKATVEMAMDPDALSAIPSNVTARLIPKTLFGERFVSLEIPPNPTQRRLQGGDLIGEDRSQNAVETEQVLNNLLPVIQAVEPQKLSDTLGAISMALSGRGTQTGQTLVQLNQFLTGINPSLPDLINDLRLLAPTADIYNAALPDLLSALDNLVTTSRTLVEERAAFESTFRSVTSASDVTTTFLAANRANIIELAARSYPVLDLLRRYSPEFPCLFQQLTDLTPKINDVLKPDTGIQIAAEIVIDRGKYVPSDAPAYRDTRGPRCYFVNGKAPQYPPGGPFADGSFAPPASSNSGMAATGGDNGGVQTRVATPQNTGGSTSGTSTAPAPTEGQGAARIDAANIGLPNTPNSPEERSFVTELTAMQMGVAPSQVPAFAPYLTGATLRGTTVELR</sequence>
<dbReference type="InterPro" id="IPR003399">
    <property type="entry name" value="Mce/MlaD"/>
</dbReference>
<protein>
    <submittedName>
        <fullName evidence="4">Virulence factor Mce-like protein</fullName>
    </submittedName>
</protein>
<evidence type="ECO:0000313" key="4">
    <source>
        <dbReference type="EMBL" id="NYD37752.1"/>
    </source>
</evidence>
<dbReference type="NCBIfam" id="TIGR00996">
    <property type="entry name" value="Mtu_fam_mce"/>
    <property type="match status" value="1"/>
</dbReference>
<gene>
    <name evidence="4" type="ORF">BJ983_003854</name>
</gene>
<comment type="caution">
    <text evidence="4">The sequence shown here is derived from an EMBL/GenBank/DDBJ whole genome shotgun (WGS) entry which is preliminary data.</text>
</comment>
<evidence type="ECO:0000313" key="5">
    <source>
        <dbReference type="Proteomes" id="UP000535890"/>
    </source>
</evidence>
<dbReference type="Pfam" id="PF11887">
    <property type="entry name" value="Mce4_CUP1"/>
    <property type="match status" value="1"/>
</dbReference>
<feature type="domain" description="Mammalian cell entry C-terminal" evidence="3">
    <location>
        <begin position="129"/>
        <end position="346"/>
    </location>
</feature>
<feature type="compositionally biased region" description="Polar residues" evidence="1">
    <location>
        <begin position="388"/>
        <end position="398"/>
    </location>
</feature>
<dbReference type="Proteomes" id="UP000535890">
    <property type="component" value="Unassembled WGS sequence"/>
</dbReference>
<dbReference type="PANTHER" id="PTHR33371">
    <property type="entry name" value="INTERMEMBRANE PHOSPHOLIPID TRANSPORT SYSTEM BINDING PROTEIN MLAD-RELATED"/>
    <property type="match status" value="1"/>
</dbReference>
<reference evidence="4 5" key="1">
    <citation type="submission" date="2020-07" db="EMBL/GenBank/DDBJ databases">
        <title>Sequencing the genomes of 1000 actinobacteria strains.</title>
        <authorList>
            <person name="Klenk H.-P."/>
        </authorList>
    </citation>
    <scope>NUCLEOTIDE SEQUENCE [LARGE SCALE GENOMIC DNA]</scope>
    <source>
        <strain evidence="4 5">DSM 45772</strain>
    </source>
</reference>
<dbReference type="GO" id="GO:0005576">
    <property type="term" value="C:extracellular region"/>
    <property type="evidence" value="ECO:0007669"/>
    <property type="project" value="TreeGrafter"/>
</dbReference>
<proteinExistence type="predicted"/>
<evidence type="ECO:0000256" key="1">
    <source>
        <dbReference type="SAM" id="MobiDB-lite"/>
    </source>
</evidence>
<keyword evidence="5" id="KW-1185">Reference proteome</keyword>
<dbReference type="Pfam" id="PF02470">
    <property type="entry name" value="MlaD"/>
    <property type="match status" value="1"/>
</dbReference>
<evidence type="ECO:0000259" key="2">
    <source>
        <dbReference type="Pfam" id="PF02470"/>
    </source>
</evidence>
<evidence type="ECO:0000259" key="3">
    <source>
        <dbReference type="Pfam" id="PF11887"/>
    </source>
</evidence>
<accession>A0A7Y9DYB7</accession>
<organism evidence="4 5">
    <name type="scientific">Actinomycetospora corticicola</name>
    <dbReference type="NCBI Taxonomy" id="663602"/>
    <lineage>
        <taxon>Bacteria</taxon>
        <taxon>Bacillati</taxon>
        <taxon>Actinomycetota</taxon>
        <taxon>Actinomycetes</taxon>
        <taxon>Pseudonocardiales</taxon>
        <taxon>Pseudonocardiaceae</taxon>
        <taxon>Actinomycetospora</taxon>
    </lineage>
</organism>
<dbReference type="GO" id="GO:0051701">
    <property type="term" value="P:biological process involved in interaction with host"/>
    <property type="evidence" value="ECO:0007669"/>
    <property type="project" value="TreeGrafter"/>
</dbReference>
<dbReference type="InterPro" id="IPR024516">
    <property type="entry name" value="Mce_C"/>
</dbReference>
<dbReference type="RefSeq" id="WP_179795286.1">
    <property type="nucleotide sequence ID" value="NZ_BAABHP010000025.1"/>
</dbReference>
<dbReference type="InterPro" id="IPR052336">
    <property type="entry name" value="MlaD_Phospholipid_Transporter"/>
</dbReference>
<name>A0A7Y9DYB7_9PSEU</name>
<feature type="domain" description="Mce/MlaD" evidence="2">
    <location>
        <begin position="49"/>
        <end position="122"/>
    </location>
</feature>
<dbReference type="AlphaFoldDB" id="A0A7Y9DYB7"/>
<dbReference type="InterPro" id="IPR005693">
    <property type="entry name" value="Mce"/>
</dbReference>
<feature type="compositionally biased region" description="Low complexity" evidence="1">
    <location>
        <begin position="399"/>
        <end position="413"/>
    </location>
</feature>
<dbReference type="EMBL" id="JACCBN010000001">
    <property type="protein sequence ID" value="NYD37752.1"/>
    <property type="molecule type" value="Genomic_DNA"/>
</dbReference>
<feature type="region of interest" description="Disordered" evidence="1">
    <location>
        <begin position="361"/>
        <end position="415"/>
    </location>
</feature>